<evidence type="ECO:0000313" key="3">
    <source>
        <dbReference type="EMBL" id="ADQ69095.1"/>
    </source>
</evidence>
<dbReference type="EMBL" id="AOHT01000017">
    <property type="protein sequence ID" value="ELY29404.1"/>
    <property type="molecule type" value="Genomic_DNA"/>
</dbReference>
<evidence type="ECO:0000256" key="1">
    <source>
        <dbReference type="SAM" id="MobiDB-lite"/>
    </source>
</evidence>
<feature type="region of interest" description="Disordered" evidence="1">
    <location>
        <begin position="105"/>
        <end position="127"/>
    </location>
</feature>
<evidence type="ECO:0000313" key="4">
    <source>
        <dbReference type="EMBL" id="ELY29404.1"/>
    </source>
</evidence>
<dbReference type="EMBL" id="CP001692">
    <property type="protein sequence ID" value="ADQ69095.1"/>
    <property type="molecule type" value="Genomic_DNA"/>
</dbReference>
<feature type="compositionally biased region" description="Polar residues" evidence="1">
    <location>
        <begin position="108"/>
        <end position="123"/>
    </location>
</feature>
<proteinExistence type="predicted"/>
<organism evidence="3 5">
    <name type="scientific">Halogeometricum borinquense (strain ATCC 700274 / DSM 11551 / JCM 10706 / KCTC 4070 / PR3)</name>
    <dbReference type="NCBI Taxonomy" id="469382"/>
    <lineage>
        <taxon>Archaea</taxon>
        <taxon>Methanobacteriati</taxon>
        <taxon>Methanobacteriota</taxon>
        <taxon>Stenosarchaea group</taxon>
        <taxon>Halobacteria</taxon>
        <taxon>Halobacteriales</taxon>
        <taxon>Haloferacaceae</taxon>
        <taxon>Halogeometricum</taxon>
    </lineage>
</organism>
<sequence>MVSSVFVATPVASAEDDDHGVNESKLQEQAINPELRPFLWKDGAGQYPSYKRQEVAGFSGYLERKSADRLTTLRYNFNESVFSDEYDTYLVIARVAWHANGNGDQERAVTNQGQQDIPGSSANEDWGTVRLPLAPDDDPFVKLSAEYETGYLSSGTAVVRVQRITVIPARLVGRLSNEEVLEITSQSGDADTTRTVTNTEPATTPSPSVQSTSIPSPTPTAVPPTAQPIVSPTPITPDVTTDSKLYDDRGLFLPNDELLQAGLNAWVLSVLGFVVSIIGVGYSMWRD</sequence>
<dbReference type="Proteomes" id="UP000011585">
    <property type="component" value="Unassembled WGS sequence"/>
</dbReference>
<dbReference type="KEGG" id="hbo:Hbor_35750"/>
<feature type="compositionally biased region" description="Pro residues" evidence="1">
    <location>
        <begin position="216"/>
        <end position="226"/>
    </location>
</feature>
<feature type="region of interest" description="Disordered" evidence="1">
    <location>
        <begin position="183"/>
        <end position="241"/>
    </location>
</feature>
<geneLocation type="plasmid" evidence="3 5">
    <name>pHBOR02</name>
</geneLocation>
<evidence type="ECO:0000256" key="2">
    <source>
        <dbReference type="SAM" id="Phobius"/>
    </source>
</evidence>
<feature type="transmembrane region" description="Helical" evidence="2">
    <location>
        <begin position="263"/>
        <end position="285"/>
    </location>
</feature>
<name>E4NVA6_HALBP</name>
<keyword evidence="2" id="KW-1133">Transmembrane helix</keyword>
<keyword evidence="3" id="KW-0614">Plasmid</keyword>
<keyword evidence="2" id="KW-0812">Transmembrane</keyword>
<reference evidence="4 6" key="3">
    <citation type="journal article" date="2014" name="PLoS Genet.">
        <title>Phylogenetically driven sequencing of extremely halophilic archaea reveals strategies for static and dynamic osmo-response.</title>
        <authorList>
            <person name="Becker E.A."/>
            <person name="Seitzer P.M."/>
            <person name="Tritt A."/>
            <person name="Larsen D."/>
            <person name="Krusor M."/>
            <person name="Yao A.I."/>
            <person name="Wu D."/>
            <person name="Madern D."/>
            <person name="Eisen J.A."/>
            <person name="Darling A.E."/>
            <person name="Facciotti M.T."/>
        </authorList>
    </citation>
    <scope>NUCLEOTIDE SEQUENCE [LARGE SCALE GENOMIC DNA]</scope>
    <source>
        <strain evidence="4 6">DSM 11551</strain>
    </source>
</reference>
<accession>E4NVA6</accession>
<feature type="compositionally biased region" description="Polar residues" evidence="1">
    <location>
        <begin position="183"/>
        <end position="200"/>
    </location>
</feature>
<evidence type="ECO:0000313" key="5">
    <source>
        <dbReference type="Proteomes" id="UP000006663"/>
    </source>
</evidence>
<dbReference type="GeneID" id="31803319"/>
<feature type="compositionally biased region" description="Low complexity" evidence="1">
    <location>
        <begin position="201"/>
        <end position="215"/>
    </location>
</feature>
<keyword evidence="2" id="KW-0472">Membrane</keyword>
<protein>
    <submittedName>
        <fullName evidence="3">Uncharacterized protein</fullName>
    </submittedName>
</protein>
<reference evidence="5" key="1">
    <citation type="journal article" date="2009" name="Stand. Genomic Sci.">
        <title>Complete genome sequence of Halogeometricum borinquense type strain (PR3).</title>
        <authorList>
            <person name="Malfatti S."/>
            <person name="Tindall B.J."/>
            <person name="Schneider S."/>
            <person name="Fahnrich R."/>
            <person name="Lapidus A."/>
            <person name="Labuttii K."/>
            <person name="Copeland A."/>
            <person name="Glavina Del Rio T."/>
            <person name="Nolan M."/>
            <person name="Chen F."/>
            <person name="Lucas S."/>
            <person name="Tice H."/>
            <person name="Cheng J.F."/>
            <person name="Bruce D."/>
            <person name="Goodwin L."/>
            <person name="Pitluck S."/>
            <person name="Anderson I."/>
            <person name="Pati A."/>
            <person name="Ivanova N."/>
            <person name="Mavromatis K."/>
            <person name="Chen A."/>
            <person name="Palaniappan K."/>
            <person name="D'haeseleer P."/>
            <person name="Goker M."/>
            <person name="Bristow J."/>
            <person name="Eisen J.A."/>
            <person name="Markowitz V."/>
            <person name="Hugenholtz P."/>
            <person name="Kyrpides N.C."/>
            <person name="Klenk H.P."/>
            <person name="Chain P."/>
        </authorList>
    </citation>
    <scope>NUCLEOTIDE SEQUENCE [LARGE SCALE GENOMIC DNA]</scope>
    <source>
        <strain evidence="5">ATCC 700274 / DSM 11551 / JCM 10706 / KCTC 4070 / PR3</strain>
        <plasmid evidence="5">pHBOR02</plasmid>
    </source>
</reference>
<dbReference type="RefSeq" id="WP_006054532.1">
    <property type="nucleotide sequence ID" value="NC_014731.1"/>
</dbReference>
<reference evidence="3" key="2">
    <citation type="submission" date="2009-08" db="EMBL/GenBank/DDBJ databases">
        <title>The complete plasmid2 of Halogeometricum borinquense DSM 11551.</title>
        <authorList>
            <consortium name="US DOE Joint Genome Institute (JGI-PGF)"/>
            <person name="Lucas S."/>
            <person name="Copeland A."/>
            <person name="Lapidus A."/>
            <person name="Glavina del Rio T."/>
            <person name="Dalin E."/>
            <person name="Tice H."/>
            <person name="Bruce D."/>
            <person name="Goodwin L."/>
            <person name="Pitluck S."/>
            <person name="Kyrpides N."/>
            <person name="Mavromatis K."/>
            <person name="Mikhailova N."/>
            <person name="Anderson I."/>
            <person name="Brettin T."/>
            <person name="Detter J.C."/>
            <person name="Han C."/>
            <person name="Larimer F."/>
            <person name="Land M."/>
            <person name="Hauser L."/>
            <person name="Markowitz V."/>
            <person name="Cheng J.-F."/>
            <person name="Hugenholtz P."/>
            <person name="Woyke T."/>
            <person name="Wu D."/>
            <person name="Tindal B."/>
            <person name="Klenk H.-P."/>
            <person name="Eisen J.A."/>
        </authorList>
    </citation>
    <scope>NUCLEOTIDE SEQUENCE</scope>
    <source>
        <strain evidence="3">PR 3</strain>
        <plasmid evidence="3">pHBOR02</plasmid>
    </source>
</reference>
<gene>
    <name evidence="3" type="ordered locus">Hbor_35750</name>
    <name evidence="4" type="ORF">C499_06085</name>
</gene>
<dbReference type="HOGENOM" id="CLU_968402_0_0_2"/>
<evidence type="ECO:0000313" key="6">
    <source>
        <dbReference type="Proteomes" id="UP000011585"/>
    </source>
</evidence>
<dbReference type="AlphaFoldDB" id="E4NVA6"/>
<keyword evidence="5" id="KW-1185">Reference proteome</keyword>
<dbReference type="Proteomes" id="UP000006663">
    <property type="component" value="Plasmid pHBOR02"/>
</dbReference>